<dbReference type="SUPFAM" id="SSF55031">
    <property type="entry name" value="Bacterial exopeptidase dimerisation domain"/>
    <property type="match status" value="1"/>
</dbReference>
<sequence>MSAESDATHGELDERAAKVADRVVAWRRHLHRHPELSNREVNTARLVADELRALGLDEVRTGIAGHGVVGVLRGAGAAPGGRVVALRADMDALPVKDLCGAEFAADVVDADYPGGPFPVSHACGHDCHTAMVLGAATVLAGVRDRLPGTVLFVFQPAEEGPPVTEEGGARAMVEAGAFADPVPTMAFGLHVTPYPKGYVGYRIGNQYAASALVRVVVTGKQTHGSTPWEGVDPMPAVGAVLTGVGQLYRQVSAFAPVTVSIGHVEDVGRFNIIGQTVTLWGTVRCAVESDMAEVQRRLTTLVEHSAAAYGAAASVEYLQAVPPVHNTRPWVESALPTLRRVVGEDRVVETGGTLGYDDVSEFVRRFGGLYVMLGVQEATLDPSGRPVPVPGGRGVVTNHNPHFYADDDTLVTGVRLHAHVAYDHLTGVLTAPEAERSGTGRSGQAESAAERSGQAQPGRAESGA</sequence>
<name>A0ABV3CBS6_9ACTN</name>
<dbReference type="InterPro" id="IPR002933">
    <property type="entry name" value="Peptidase_M20"/>
</dbReference>
<evidence type="ECO:0000259" key="2">
    <source>
        <dbReference type="Pfam" id="PF07687"/>
    </source>
</evidence>
<organism evidence="3 4">
    <name type="scientific">Streptomyces narbonensis</name>
    <dbReference type="NCBI Taxonomy" id="67333"/>
    <lineage>
        <taxon>Bacteria</taxon>
        <taxon>Bacillati</taxon>
        <taxon>Actinomycetota</taxon>
        <taxon>Actinomycetes</taxon>
        <taxon>Kitasatosporales</taxon>
        <taxon>Streptomycetaceae</taxon>
        <taxon>Streptomyces</taxon>
    </lineage>
</organism>
<keyword evidence="4" id="KW-1185">Reference proteome</keyword>
<reference evidence="3 4" key="1">
    <citation type="submission" date="2024-06" db="EMBL/GenBank/DDBJ databases">
        <title>The Natural Products Discovery Center: Release of the First 8490 Sequenced Strains for Exploring Actinobacteria Biosynthetic Diversity.</title>
        <authorList>
            <person name="Kalkreuter E."/>
            <person name="Kautsar S.A."/>
            <person name="Yang D."/>
            <person name="Bader C.D."/>
            <person name="Teijaro C.N."/>
            <person name="Fluegel L."/>
            <person name="Davis C.M."/>
            <person name="Simpson J.R."/>
            <person name="Lauterbach L."/>
            <person name="Steele A.D."/>
            <person name="Gui C."/>
            <person name="Meng S."/>
            <person name="Li G."/>
            <person name="Viehrig K."/>
            <person name="Ye F."/>
            <person name="Su P."/>
            <person name="Kiefer A.F."/>
            <person name="Nichols A."/>
            <person name="Cepeda A.J."/>
            <person name="Yan W."/>
            <person name="Fan B."/>
            <person name="Jiang Y."/>
            <person name="Adhikari A."/>
            <person name="Zheng C.-J."/>
            <person name="Schuster L."/>
            <person name="Cowan T.M."/>
            <person name="Smanski M.J."/>
            <person name="Chevrette M.G."/>
            <person name="De Carvalho L.P.S."/>
            <person name="Shen B."/>
        </authorList>
    </citation>
    <scope>NUCLEOTIDE SEQUENCE [LARGE SCALE GENOMIC DNA]</scope>
    <source>
        <strain evidence="3 4">NPDC045974</strain>
    </source>
</reference>
<feature type="domain" description="Peptidase M20 dimerisation" evidence="2">
    <location>
        <begin position="212"/>
        <end position="308"/>
    </location>
</feature>
<accession>A0ABV3CBS6</accession>
<dbReference type="NCBIfam" id="TIGR01891">
    <property type="entry name" value="amidohydrolases"/>
    <property type="match status" value="1"/>
</dbReference>
<proteinExistence type="predicted"/>
<gene>
    <name evidence="3" type="ORF">AB0A88_19100</name>
</gene>
<evidence type="ECO:0000256" key="1">
    <source>
        <dbReference type="SAM" id="MobiDB-lite"/>
    </source>
</evidence>
<dbReference type="Pfam" id="PF01546">
    <property type="entry name" value="Peptidase_M20"/>
    <property type="match status" value="1"/>
</dbReference>
<dbReference type="InterPro" id="IPR017439">
    <property type="entry name" value="Amidohydrolase"/>
</dbReference>
<evidence type="ECO:0000313" key="4">
    <source>
        <dbReference type="Proteomes" id="UP001551329"/>
    </source>
</evidence>
<dbReference type="Gene3D" id="3.30.70.360">
    <property type="match status" value="1"/>
</dbReference>
<dbReference type="EMBL" id="JBEZAE010000011">
    <property type="protein sequence ID" value="MEU7072234.1"/>
    <property type="molecule type" value="Genomic_DNA"/>
</dbReference>
<dbReference type="PIRSF" id="PIRSF005962">
    <property type="entry name" value="Pept_M20D_amidohydro"/>
    <property type="match status" value="1"/>
</dbReference>
<dbReference type="PANTHER" id="PTHR11014">
    <property type="entry name" value="PEPTIDASE M20 FAMILY MEMBER"/>
    <property type="match status" value="1"/>
</dbReference>
<protein>
    <submittedName>
        <fullName evidence="3">Amidohydrolase</fullName>
    </submittedName>
</protein>
<comment type="caution">
    <text evidence="3">The sequence shown here is derived from an EMBL/GenBank/DDBJ whole genome shotgun (WGS) entry which is preliminary data.</text>
</comment>
<dbReference type="InterPro" id="IPR036264">
    <property type="entry name" value="Bact_exopeptidase_dim_dom"/>
</dbReference>
<evidence type="ECO:0000313" key="3">
    <source>
        <dbReference type="EMBL" id="MEU7072234.1"/>
    </source>
</evidence>
<dbReference type="Proteomes" id="UP001551329">
    <property type="component" value="Unassembled WGS sequence"/>
</dbReference>
<dbReference type="Gene3D" id="3.40.630.10">
    <property type="entry name" value="Zn peptidases"/>
    <property type="match status" value="1"/>
</dbReference>
<dbReference type="RefSeq" id="WP_358473194.1">
    <property type="nucleotide sequence ID" value="NZ_JBEZAE010000011.1"/>
</dbReference>
<dbReference type="SUPFAM" id="SSF53187">
    <property type="entry name" value="Zn-dependent exopeptidases"/>
    <property type="match status" value="1"/>
</dbReference>
<dbReference type="Pfam" id="PF07687">
    <property type="entry name" value="M20_dimer"/>
    <property type="match status" value="1"/>
</dbReference>
<dbReference type="InterPro" id="IPR011650">
    <property type="entry name" value="Peptidase_M20_dimer"/>
</dbReference>
<dbReference type="PANTHER" id="PTHR11014:SF63">
    <property type="entry name" value="METALLOPEPTIDASE, PUTATIVE (AFU_ORTHOLOGUE AFUA_6G09600)-RELATED"/>
    <property type="match status" value="1"/>
</dbReference>
<feature type="region of interest" description="Disordered" evidence="1">
    <location>
        <begin position="431"/>
        <end position="464"/>
    </location>
</feature>